<feature type="transmembrane region" description="Helical" evidence="1">
    <location>
        <begin position="12"/>
        <end position="33"/>
    </location>
</feature>
<organism evidence="2 3">
    <name type="scientific">Acetobacter nitrogenifigens DSM 23921 = NBRC 105050</name>
    <dbReference type="NCBI Taxonomy" id="1120919"/>
    <lineage>
        <taxon>Bacteria</taxon>
        <taxon>Pseudomonadati</taxon>
        <taxon>Pseudomonadota</taxon>
        <taxon>Alphaproteobacteria</taxon>
        <taxon>Acetobacterales</taxon>
        <taxon>Acetobacteraceae</taxon>
        <taxon>Acetobacter</taxon>
    </lineage>
</organism>
<comment type="caution">
    <text evidence="2">The sequence shown here is derived from an EMBL/GenBank/DDBJ whole genome shotgun (WGS) entry which is preliminary data.</text>
</comment>
<dbReference type="AlphaFoldDB" id="A0A511XAV8"/>
<dbReference type="OrthoDB" id="7282729at2"/>
<keyword evidence="1" id="KW-0812">Transmembrane</keyword>
<evidence type="ECO:0000313" key="3">
    <source>
        <dbReference type="Proteomes" id="UP000321635"/>
    </source>
</evidence>
<reference evidence="2 3" key="1">
    <citation type="submission" date="2019-07" db="EMBL/GenBank/DDBJ databases">
        <title>Whole genome shotgun sequence of Acetobacter nitrogenifigens NBRC 105050.</title>
        <authorList>
            <person name="Hosoyama A."/>
            <person name="Uohara A."/>
            <person name="Ohji S."/>
            <person name="Ichikawa N."/>
        </authorList>
    </citation>
    <scope>NUCLEOTIDE SEQUENCE [LARGE SCALE GENOMIC DNA]</scope>
    <source>
        <strain evidence="2 3">NBRC 105050</strain>
    </source>
</reference>
<accession>A0A511XAV8</accession>
<keyword evidence="1" id="KW-0472">Membrane</keyword>
<protein>
    <submittedName>
        <fullName evidence="2">Uncharacterized protein</fullName>
    </submittedName>
</protein>
<gene>
    <name evidence="2" type="ORF">ANI02nite_19600</name>
</gene>
<evidence type="ECO:0000313" key="2">
    <source>
        <dbReference type="EMBL" id="GEN60076.1"/>
    </source>
</evidence>
<dbReference type="Proteomes" id="UP000321635">
    <property type="component" value="Unassembled WGS sequence"/>
</dbReference>
<evidence type="ECO:0000256" key="1">
    <source>
        <dbReference type="SAM" id="Phobius"/>
    </source>
</evidence>
<dbReference type="EMBL" id="BJYF01000011">
    <property type="protein sequence ID" value="GEN60076.1"/>
    <property type="molecule type" value="Genomic_DNA"/>
</dbReference>
<proteinExistence type="predicted"/>
<keyword evidence="1" id="KW-1133">Transmembrane helix</keyword>
<sequence length="102" mass="10580">MKQGSVAHRGLLAAVIGMGAMIVVGTVVLLVVVAHRLSHPTRPAGAQSLSASLHEPEGSHIAGITWRDADTLAVQLTGGGPDRVILWDVPHGREAGRVSIQP</sequence>
<dbReference type="RefSeq" id="WP_035376222.1">
    <property type="nucleotide sequence ID" value="NZ_AUBI01000003.1"/>
</dbReference>
<keyword evidence="3" id="KW-1185">Reference proteome</keyword>
<name>A0A511XAV8_9PROT</name>